<dbReference type="Proteomes" id="UP001244011">
    <property type="component" value="Unassembled WGS sequence"/>
</dbReference>
<name>A0AAJ0C9T3_9PEZI</name>
<evidence type="ECO:0000313" key="3">
    <source>
        <dbReference type="Proteomes" id="UP001244011"/>
    </source>
</evidence>
<feature type="domain" description="AB hydrolase-1" evidence="1">
    <location>
        <begin position="39"/>
        <end position="283"/>
    </location>
</feature>
<dbReference type="Gene3D" id="3.40.50.1820">
    <property type="entry name" value="alpha/beta hydrolase"/>
    <property type="match status" value="1"/>
</dbReference>
<dbReference type="InterPro" id="IPR029058">
    <property type="entry name" value="AB_hydrolase_fold"/>
</dbReference>
<dbReference type="InterPro" id="IPR000073">
    <property type="entry name" value="AB_hydrolase_1"/>
</dbReference>
<dbReference type="Pfam" id="PF12697">
    <property type="entry name" value="Abhydrolase_6"/>
    <property type="match status" value="1"/>
</dbReference>
<gene>
    <name evidence="2" type="ORF">QBC33DRAFT_520482</name>
</gene>
<organism evidence="2 3">
    <name type="scientific">Phialemonium atrogriseum</name>
    <dbReference type="NCBI Taxonomy" id="1093897"/>
    <lineage>
        <taxon>Eukaryota</taxon>
        <taxon>Fungi</taxon>
        <taxon>Dikarya</taxon>
        <taxon>Ascomycota</taxon>
        <taxon>Pezizomycotina</taxon>
        <taxon>Sordariomycetes</taxon>
        <taxon>Sordariomycetidae</taxon>
        <taxon>Cephalothecales</taxon>
        <taxon>Cephalothecaceae</taxon>
        <taxon>Phialemonium</taxon>
    </lineage>
</organism>
<comment type="caution">
    <text evidence="2">The sequence shown here is derived from an EMBL/GenBank/DDBJ whole genome shotgun (WGS) entry which is preliminary data.</text>
</comment>
<protein>
    <submittedName>
        <fullName evidence="2">Alpha/beta-hydrolase</fullName>
    </submittedName>
</protein>
<sequence>MEIFKLPSGRQIAYEFTYKSDPDRPTILLSNPLSAQFSIWDRVVARLHDAGFRVVRYDHPGHGESGVPADLSSTTFDSLASDVHALLAGIGIGAGPRRLHAWIGDSMGGALGVVFTAAHPGSVGRLVVCDAIACSPANAGVSPDPFAPRVEAARAAGSMDATVEETVGRWFGEWVLADPEEAERVRRLMRTTSVDGFETCIAALRSSTFDLRPLLGRLARCVERVLLVVGGNDADLPAKMAEMRDEVQKGFQAAGREEKVELRVIPDAGHVPFIDCYDEFIEAVLPVLLVR</sequence>
<proteinExistence type="predicted"/>
<evidence type="ECO:0000259" key="1">
    <source>
        <dbReference type="Pfam" id="PF12697"/>
    </source>
</evidence>
<dbReference type="RefSeq" id="XP_060288400.1">
    <property type="nucleotide sequence ID" value="XM_060426381.1"/>
</dbReference>
<dbReference type="PANTHER" id="PTHR43194:SF5">
    <property type="entry name" value="PIMELOYL-[ACYL-CARRIER PROTEIN] METHYL ESTER ESTERASE"/>
    <property type="match status" value="1"/>
</dbReference>
<evidence type="ECO:0000313" key="2">
    <source>
        <dbReference type="EMBL" id="KAK1772187.1"/>
    </source>
</evidence>
<reference evidence="2" key="1">
    <citation type="submission" date="2023-06" db="EMBL/GenBank/DDBJ databases">
        <title>Genome-scale phylogeny and comparative genomics of the fungal order Sordariales.</title>
        <authorList>
            <consortium name="Lawrence Berkeley National Laboratory"/>
            <person name="Hensen N."/>
            <person name="Bonometti L."/>
            <person name="Westerberg I."/>
            <person name="Brannstrom I.O."/>
            <person name="Guillou S."/>
            <person name="Cros-Aarteil S."/>
            <person name="Calhoun S."/>
            <person name="Haridas S."/>
            <person name="Kuo A."/>
            <person name="Mondo S."/>
            <person name="Pangilinan J."/>
            <person name="Riley R."/>
            <person name="Labutti K."/>
            <person name="Andreopoulos B."/>
            <person name="Lipzen A."/>
            <person name="Chen C."/>
            <person name="Yanf M."/>
            <person name="Daum C."/>
            <person name="Ng V."/>
            <person name="Clum A."/>
            <person name="Steindorff A."/>
            <person name="Ohm R."/>
            <person name="Martin F."/>
            <person name="Silar P."/>
            <person name="Natvig D."/>
            <person name="Lalanne C."/>
            <person name="Gautier V."/>
            <person name="Ament-Velasquez S.L."/>
            <person name="Kruys A."/>
            <person name="Hutchinson M.I."/>
            <person name="Powell A.J."/>
            <person name="Barry K."/>
            <person name="Miller A.N."/>
            <person name="Grigoriev I.V."/>
            <person name="Debuchy R."/>
            <person name="Gladieux P."/>
            <person name="Thoren M.H."/>
            <person name="Johannesson H."/>
        </authorList>
    </citation>
    <scope>NUCLEOTIDE SEQUENCE</scope>
    <source>
        <strain evidence="2">8032-3</strain>
    </source>
</reference>
<keyword evidence="3" id="KW-1185">Reference proteome</keyword>
<dbReference type="AlphaFoldDB" id="A0AAJ0C9T3"/>
<accession>A0AAJ0C9T3</accession>
<dbReference type="PRINTS" id="PR00111">
    <property type="entry name" value="ABHYDROLASE"/>
</dbReference>
<dbReference type="PANTHER" id="PTHR43194">
    <property type="entry name" value="HYDROLASE ALPHA/BETA FOLD FAMILY"/>
    <property type="match status" value="1"/>
</dbReference>
<dbReference type="SUPFAM" id="SSF53474">
    <property type="entry name" value="alpha/beta-Hydrolases"/>
    <property type="match status" value="1"/>
</dbReference>
<dbReference type="EMBL" id="MU838997">
    <property type="protein sequence ID" value="KAK1772187.1"/>
    <property type="molecule type" value="Genomic_DNA"/>
</dbReference>
<dbReference type="InterPro" id="IPR050228">
    <property type="entry name" value="Carboxylesterase_BioH"/>
</dbReference>
<dbReference type="GeneID" id="85309568"/>